<reference evidence="11 12" key="1">
    <citation type="submission" date="2020-07" db="EMBL/GenBank/DDBJ databases">
        <title>MOT database genomes.</title>
        <authorList>
            <person name="Joseph S."/>
            <person name="Aduse-Opoku J."/>
            <person name="Hashim A."/>
            <person name="Wade W."/>
            <person name="Curtis M."/>
        </authorList>
    </citation>
    <scope>NUCLEOTIDE SEQUENCE [LARGE SCALE GENOMIC DNA]</scope>
    <source>
        <strain evidence="11 12">CIP 106318</strain>
    </source>
</reference>
<evidence type="ECO:0000313" key="11">
    <source>
        <dbReference type="EMBL" id="NYS47443.1"/>
    </source>
</evidence>
<dbReference type="PANTHER" id="PTHR42771:SF3">
    <property type="entry name" value="PETROBACTIN IMPORT ATP-BINDING PROTEIN YCLP"/>
    <property type="match status" value="1"/>
</dbReference>
<keyword evidence="3" id="KW-1003">Cell membrane</keyword>
<dbReference type="Gene3D" id="3.40.50.300">
    <property type="entry name" value="P-loop containing nucleotide triphosphate hydrolases"/>
    <property type="match status" value="1"/>
</dbReference>
<dbReference type="InterPro" id="IPR051535">
    <property type="entry name" value="Siderophore_ABC-ATPase"/>
</dbReference>
<accession>A0ABX2T1B3</accession>
<dbReference type="InterPro" id="IPR003439">
    <property type="entry name" value="ABC_transporter-like_ATP-bd"/>
</dbReference>
<comment type="caution">
    <text evidence="11">The sequence shown here is derived from an EMBL/GenBank/DDBJ whole genome shotgun (WGS) entry which is preliminary data.</text>
</comment>
<name>A0ABX2T1B3_9BACL</name>
<dbReference type="InterPro" id="IPR027417">
    <property type="entry name" value="P-loop_NTPase"/>
</dbReference>
<dbReference type="RefSeq" id="WP_179941228.1">
    <property type="nucleotide sequence ID" value="NZ_JACBYF010000006.1"/>
</dbReference>
<keyword evidence="9" id="KW-0472">Membrane</keyword>
<dbReference type="Pfam" id="PF00005">
    <property type="entry name" value="ABC_tran"/>
    <property type="match status" value="1"/>
</dbReference>
<evidence type="ECO:0000256" key="5">
    <source>
        <dbReference type="ARBA" id="ARBA00022741"/>
    </source>
</evidence>
<dbReference type="SUPFAM" id="SSF52540">
    <property type="entry name" value="P-loop containing nucleoside triphosphate hydrolases"/>
    <property type="match status" value="1"/>
</dbReference>
<proteinExistence type="predicted"/>
<evidence type="ECO:0000256" key="9">
    <source>
        <dbReference type="ARBA" id="ARBA00023136"/>
    </source>
</evidence>
<keyword evidence="8" id="KW-0406">Ion transport</keyword>
<protein>
    <submittedName>
        <fullName evidence="11">ATP-binding cassette domain-containing protein</fullName>
    </submittedName>
</protein>
<evidence type="ECO:0000256" key="4">
    <source>
        <dbReference type="ARBA" id="ARBA00022496"/>
    </source>
</evidence>
<dbReference type="CDD" id="cd03214">
    <property type="entry name" value="ABC_Iron-Siderophores_B12_Hemin"/>
    <property type="match status" value="1"/>
</dbReference>
<keyword evidence="2" id="KW-0813">Transport</keyword>
<dbReference type="Proteomes" id="UP000531840">
    <property type="component" value="Unassembled WGS sequence"/>
</dbReference>
<evidence type="ECO:0000256" key="1">
    <source>
        <dbReference type="ARBA" id="ARBA00004202"/>
    </source>
</evidence>
<dbReference type="PANTHER" id="PTHR42771">
    <property type="entry name" value="IRON(3+)-HYDROXAMATE IMPORT ATP-BINDING PROTEIN FHUC"/>
    <property type="match status" value="1"/>
</dbReference>
<dbReference type="PROSITE" id="PS50893">
    <property type="entry name" value="ABC_TRANSPORTER_2"/>
    <property type="match status" value="1"/>
</dbReference>
<keyword evidence="5" id="KW-0547">Nucleotide-binding</keyword>
<evidence type="ECO:0000256" key="2">
    <source>
        <dbReference type="ARBA" id="ARBA00022448"/>
    </source>
</evidence>
<keyword evidence="12" id="KW-1185">Reference proteome</keyword>
<evidence type="ECO:0000256" key="6">
    <source>
        <dbReference type="ARBA" id="ARBA00022840"/>
    </source>
</evidence>
<evidence type="ECO:0000259" key="10">
    <source>
        <dbReference type="PROSITE" id="PS50893"/>
    </source>
</evidence>
<sequence length="252" mass="28516">MLEIKNITKLYGKSKVLDNVTCSIEKNKFTAFIGSNGAGKSTLLNIMARTLKYDLGDIIIDGKSQKDYKTENLATKIAILSQSNNINIRLTVRELVSFGRYPYSKGKLTKEDKEKVNESLSYIGILDLADRFLDELSGGQVQMAYIAMVIAQDTDYIFLDEPLNNLDMNHSVKIMKVLRKLVKEKNKTVVVVIHDINFVSVYADNVIALKSGNVVVQGKNEEVITKEILRDIYSLDMDIYSVNNCRICMYYN</sequence>
<evidence type="ECO:0000256" key="8">
    <source>
        <dbReference type="ARBA" id="ARBA00023065"/>
    </source>
</evidence>
<dbReference type="EMBL" id="JACBYF010000006">
    <property type="protein sequence ID" value="NYS47443.1"/>
    <property type="molecule type" value="Genomic_DNA"/>
</dbReference>
<evidence type="ECO:0000313" key="12">
    <source>
        <dbReference type="Proteomes" id="UP000531840"/>
    </source>
</evidence>
<evidence type="ECO:0000256" key="3">
    <source>
        <dbReference type="ARBA" id="ARBA00022475"/>
    </source>
</evidence>
<comment type="subcellular location">
    <subcellularLocation>
        <location evidence="1">Cell membrane</location>
        <topology evidence="1">Peripheral membrane protein</topology>
    </subcellularLocation>
</comment>
<evidence type="ECO:0000256" key="7">
    <source>
        <dbReference type="ARBA" id="ARBA00023004"/>
    </source>
</evidence>
<dbReference type="InterPro" id="IPR003593">
    <property type="entry name" value="AAA+_ATPase"/>
</dbReference>
<dbReference type="SMART" id="SM00382">
    <property type="entry name" value="AAA"/>
    <property type="match status" value="1"/>
</dbReference>
<organism evidence="11 12">
    <name type="scientific">Gemelliphila palaticanis</name>
    <dbReference type="NCBI Taxonomy" id="81950"/>
    <lineage>
        <taxon>Bacteria</taxon>
        <taxon>Bacillati</taxon>
        <taxon>Bacillota</taxon>
        <taxon>Bacilli</taxon>
        <taxon>Bacillales</taxon>
        <taxon>Gemellaceae</taxon>
        <taxon>Gemelliphila</taxon>
    </lineage>
</organism>
<gene>
    <name evidence="11" type="ORF">HZY85_04440</name>
</gene>
<feature type="domain" description="ABC transporter" evidence="10">
    <location>
        <begin position="2"/>
        <end position="236"/>
    </location>
</feature>
<keyword evidence="7" id="KW-0408">Iron</keyword>
<keyword evidence="4" id="KW-0410">Iron transport</keyword>
<dbReference type="GO" id="GO:0005524">
    <property type="term" value="F:ATP binding"/>
    <property type="evidence" value="ECO:0007669"/>
    <property type="project" value="UniProtKB-KW"/>
</dbReference>
<keyword evidence="6 11" id="KW-0067">ATP-binding</keyword>